<dbReference type="InterPro" id="IPR001611">
    <property type="entry name" value="Leu-rich_rpt"/>
</dbReference>
<dbReference type="GO" id="GO:0005886">
    <property type="term" value="C:plasma membrane"/>
    <property type="evidence" value="ECO:0007669"/>
    <property type="project" value="TreeGrafter"/>
</dbReference>
<dbReference type="GeneID" id="109465104"/>
<keyword evidence="1" id="KW-0433">Leucine-rich repeat</keyword>
<dbReference type="InterPro" id="IPR000483">
    <property type="entry name" value="Cys-rich_flank_reg_C"/>
</dbReference>
<dbReference type="SMART" id="SM00082">
    <property type="entry name" value="LRRCT"/>
    <property type="match status" value="1"/>
</dbReference>
<dbReference type="InterPro" id="IPR003591">
    <property type="entry name" value="Leu-rich_rpt_typical-subtyp"/>
</dbReference>
<dbReference type="OrthoDB" id="1099686at2759"/>
<feature type="domain" description="LRRCT" evidence="6">
    <location>
        <begin position="219"/>
        <end position="268"/>
    </location>
</feature>
<proteinExistence type="predicted"/>
<dbReference type="PANTHER" id="PTHR24369:SF210">
    <property type="entry name" value="CHAOPTIN-RELATED"/>
    <property type="match status" value="1"/>
</dbReference>
<dbReference type="RefSeq" id="XP_019617805.1">
    <property type="nucleotide sequence ID" value="XM_019762246.1"/>
</dbReference>
<keyword evidence="4" id="KW-1133">Transmembrane helix</keyword>
<feature type="transmembrane region" description="Helical" evidence="4">
    <location>
        <begin position="299"/>
        <end position="328"/>
    </location>
</feature>
<evidence type="ECO:0000313" key="8">
    <source>
        <dbReference type="RefSeq" id="XP_019617805.1"/>
    </source>
</evidence>
<name>A0A6P4XMF1_BRABE</name>
<dbReference type="Pfam" id="PF13855">
    <property type="entry name" value="LRR_8"/>
    <property type="match status" value="2"/>
</dbReference>
<dbReference type="PANTHER" id="PTHR24369">
    <property type="entry name" value="ANTIGEN BSP, PUTATIVE-RELATED"/>
    <property type="match status" value="1"/>
</dbReference>
<evidence type="ECO:0000256" key="4">
    <source>
        <dbReference type="SAM" id="Phobius"/>
    </source>
</evidence>
<dbReference type="InterPro" id="IPR050541">
    <property type="entry name" value="LRR_TM_domain-containing"/>
</dbReference>
<dbReference type="AlphaFoldDB" id="A0A6P4XMF1"/>
<organism evidence="7 8">
    <name type="scientific">Branchiostoma belcheri</name>
    <name type="common">Amphioxus</name>
    <dbReference type="NCBI Taxonomy" id="7741"/>
    <lineage>
        <taxon>Eukaryota</taxon>
        <taxon>Metazoa</taxon>
        <taxon>Chordata</taxon>
        <taxon>Cephalochordata</taxon>
        <taxon>Leptocardii</taxon>
        <taxon>Amphioxiformes</taxon>
        <taxon>Branchiostomatidae</taxon>
        <taxon>Branchiostoma</taxon>
    </lineage>
</organism>
<reference evidence="8" key="1">
    <citation type="submission" date="2025-08" db="UniProtKB">
        <authorList>
            <consortium name="RefSeq"/>
        </authorList>
    </citation>
    <scope>IDENTIFICATION</scope>
    <source>
        <tissue evidence="8">Gonad</tissue>
    </source>
</reference>
<dbReference type="Pfam" id="PF00560">
    <property type="entry name" value="LRR_1"/>
    <property type="match status" value="1"/>
</dbReference>
<evidence type="ECO:0000256" key="2">
    <source>
        <dbReference type="ARBA" id="ARBA00022729"/>
    </source>
</evidence>
<gene>
    <name evidence="8" type="primary">LOC109465104</name>
</gene>
<feature type="signal peptide" evidence="5">
    <location>
        <begin position="1"/>
        <end position="22"/>
    </location>
</feature>
<dbReference type="Proteomes" id="UP000515135">
    <property type="component" value="Unplaced"/>
</dbReference>
<keyword evidence="4" id="KW-0812">Transmembrane</keyword>
<accession>A0A6P4XMF1</accession>
<evidence type="ECO:0000313" key="7">
    <source>
        <dbReference type="Proteomes" id="UP000515135"/>
    </source>
</evidence>
<sequence>MGRKLRHVLIFLLIILKEPSMPEVVCSCKPSSGCWCNRVGLTSIPQNLPTSISGLHLGDNFISSIQTGAFANLTRLQSLDLSSNQITKIQSGTFANLPELQVLSLCLNQISELQLQYLCLSGNQITEIQPGALANLPQLQELNLRSSQIKIIQAGTFSNLPRLQLLNLFFNRITTIHSKAFESLPQLQTLYLRKNMLSAIPPSAFGLLPSIRTVTLAENPWRCDCRMASFRLNINTFPSFKDQIICTQPVKFRGQKLINVNPEEMICEETTVPTLSVYIQTSSAVSTSSVNKPESAPSFLLAVPISSVCGSVAGIVLMGIAILTIWYYKMSTRDPHLGPNPNVVGGSNGMHTVVASGHDQTGQGQSQANTESNTNNAATVMASCDDHQYEDIDKPRVKTRQCQSQTITESNTNTTVTVMTSDHYYQYDDTNNHHVQAGQGQSQANIQSLKVGNLSHDQILAALNPNLLYVSTNVASSDDQTGLGQSQTLNSQYTTATVMTSGHDQTGQGQYQAISEPLDTRHPCYGTGPIASQQNCHYNTATVMASGRDLNGQ</sequence>
<dbReference type="SMART" id="SM00369">
    <property type="entry name" value="LRR_TYP"/>
    <property type="match status" value="6"/>
</dbReference>
<evidence type="ECO:0000256" key="3">
    <source>
        <dbReference type="ARBA" id="ARBA00022737"/>
    </source>
</evidence>
<evidence type="ECO:0000259" key="6">
    <source>
        <dbReference type="SMART" id="SM00082"/>
    </source>
</evidence>
<dbReference type="KEGG" id="bbel:109465104"/>
<keyword evidence="2 5" id="KW-0732">Signal</keyword>
<keyword evidence="4" id="KW-0472">Membrane</keyword>
<feature type="non-terminal residue" evidence="8">
    <location>
        <position position="553"/>
    </location>
</feature>
<keyword evidence="7" id="KW-1185">Reference proteome</keyword>
<dbReference type="InterPro" id="IPR032675">
    <property type="entry name" value="LRR_dom_sf"/>
</dbReference>
<dbReference type="PROSITE" id="PS51450">
    <property type="entry name" value="LRR"/>
    <property type="match status" value="2"/>
</dbReference>
<evidence type="ECO:0000256" key="5">
    <source>
        <dbReference type="SAM" id="SignalP"/>
    </source>
</evidence>
<dbReference type="SUPFAM" id="SSF52058">
    <property type="entry name" value="L domain-like"/>
    <property type="match status" value="1"/>
</dbReference>
<evidence type="ECO:0000256" key="1">
    <source>
        <dbReference type="ARBA" id="ARBA00022614"/>
    </source>
</evidence>
<keyword evidence="3" id="KW-0677">Repeat</keyword>
<protein>
    <submittedName>
        <fullName evidence="8">Leucine-rich repeat-containing protein let-4-like</fullName>
    </submittedName>
</protein>
<dbReference type="Gene3D" id="3.80.10.10">
    <property type="entry name" value="Ribonuclease Inhibitor"/>
    <property type="match status" value="2"/>
</dbReference>
<feature type="chain" id="PRO_5028394920" evidence="5">
    <location>
        <begin position="23"/>
        <end position="553"/>
    </location>
</feature>